<comment type="caution">
    <text evidence="5">The sequence shown here is derived from an EMBL/GenBank/DDBJ whole genome shotgun (WGS) entry which is preliminary data.</text>
</comment>
<dbReference type="Pfam" id="PF03067">
    <property type="entry name" value="LPMO_10"/>
    <property type="match status" value="1"/>
</dbReference>
<evidence type="ECO:0000313" key="6">
    <source>
        <dbReference type="Proteomes" id="UP001500729"/>
    </source>
</evidence>
<feature type="chain" id="PRO_5045626512" evidence="3">
    <location>
        <begin position="28"/>
        <end position="201"/>
    </location>
</feature>
<name>A0ABN1DY75_SACER</name>
<evidence type="ECO:0000256" key="2">
    <source>
        <dbReference type="SAM" id="MobiDB-lite"/>
    </source>
</evidence>
<gene>
    <name evidence="5" type="ORF">GCM10009533_60840</name>
</gene>
<evidence type="ECO:0000313" key="5">
    <source>
        <dbReference type="EMBL" id="GAA0554716.1"/>
    </source>
</evidence>
<feature type="region of interest" description="Disordered" evidence="2">
    <location>
        <begin position="151"/>
        <end position="170"/>
    </location>
</feature>
<dbReference type="InterPro" id="IPR014756">
    <property type="entry name" value="Ig_E-set"/>
</dbReference>
<feature type="domain" description="Chitin-binding type-4" evidence="4">
    <location>
        <begin position="33"/>
        <end position="198"/>
    </location>
</feature>
<reference evidence="5 6" key="1">
    <citation type="journal article" date="2019" name="Int. J. Syst. Evol. Microbiol.">
        <title>The Global Catalogue of Microorganisms (GCM) 10K type strain sequencing project: providing services to taxonomists for standard genome sequencing and annotation.</title>
        <authorList>
            <consortium name="The Broad Institute Genomics Platform"/>
            <consortium name="The Broad Institute Genome Sequencing Center for Infectious Disease"/>
            <person name="Wu L."/>
            <person name="Ma J."/>
        </authorList>
    </citation>
    <scope>NUCLEOTIDE SEQUENCE [LARGE SCALE GENOMIC DNA]</scope>
    <source>
        <strain evidence="5 6">JCM 10303</strain>
    </source>
</reference>
<evidence type="ECO:0000256" key="3">
    <source>
        <dbReference type="SAM" id="SignalP"/>
    </source>
</evidence>
<dbReference type="CDD" id="cd21177">
    <property type="entry name" value="LPMO_AA10"/>
    <property type="match status" value="1"/>
</dbReference>
<dbReference type="InterPro" id="IPR051024">
    <property type="entry name" value="GlcNAc_Chitin_IntDeg"/>
</dbReference>
<keyword evidence="5" id="KW-0560">Oxidoreductase</keyword>
<dbReference type="PANTHER" id="PTHR34823:SF1">
    <property type="entry name" value="CHITIN-BINDING TYPE-4 DOMAIN-CONTAINING PROTEIN"/>
    <property type="match status" value="1"/>
</dbReference>
<dbReference type="PANTHER" id="PTHR34823">
    <property type="entry name" value="GLCNAC-BINDING PROTEIN A"/>
    <property type="match status" value="1"/>
</dbReference>
<dbReference type="GO" id="GO:0004497">
    <property type="term" value="F:monooxygenase activity"/>
    <property type="evidence" value="ECO:0007669"/>
    <property type="project" value="UniProtKB-KW"/>
</dbReference>
<keyword evidence="6" id="KW-1185">Reference proteome</keyword>
<dbReference type="Gene3D" id="2.70.50.50">
    <property type="entry name" value="chitin-binding protein cbp21"/>
    <property type="match status" value="1"/>
</dbReference>
<feature type="signal peptide" evidence="3">
    <location>
        <begin position="1"/>
        <end position="27"/>
    </location>
</feature>
<organism evidence="5 6">
    <name type="scientific">Saccharopolyspora erythraea</name>
    <name type="common">Streptomyces erythraeus</name>
    <dbReference type="NCBI Taxonomy" id="1836"/>
    <lineage>
        <taxon>Bacteria</taxon>
        <taxon>Bacillati</taxon>
        <taxon>Actinomycetota</taxon>
        <taxon>Actinomycetes</taxon>
        <taxon>Pseudonocardiales</taxon>
        <taxon>Pseudonocardiaceae</taxon>
        <taxon>Saccharopolyspora</taxon>
    </lineage>
</organism>
<accession>A0ABN1DY75</accession>
<dbReference type="InterPro" id="IPR004302">
    <property type="entry name" value="Cellulose/chitin-bd_N"/>
</dbReference>
<dbReference type="Proteomes" id="UP001500729">
    <property type="component" value="Unassembled WGS sequence"/>
</dbReference>
<dbReference type="EMBL" id="BAAAGS010000064">
    <property type="protein sequence ID" value="GAA0554716.1"/>
    <property type="molecule type" value="Genomic_DNA"/>
</dbReference>
<dbReference type="SUPFAM" id="SSF81296">
    <property type="entry name" value="E set domains"/>
    <property type="match status" value="1"/>
</dbReference>
<dbReference type="RefSeq" id="WP_011872944.1">
    <property type="nucleotide sequence ID" value="NZ_BAAAGS010000064.1"/>
</dbReference>
<protein>
    <submittedName>
        <fullName evidence="5">Lytic polysaccharide monooxygenase</fullName>
    </submittedName>
</protein>
<evidence type="ECO:0000259" key="4">
    <source>
        <dbReference type="Pfam" id="PF03067"/>
    </source>
</evidence>
<evidence type="ECO:0000256" key="1">
    <source>
        <dbReference type="ARBA" id="ARBA00022729"/>
    </source>
</evidence>
<proteinExistence type="predicted"/>
<keyword evidence="5" id="KW-0503">Monooxygenase</keyword>
<sequence length="201" mass="21416">MLAKRMKRTLGIALFALVPLTLPVVTAGMAQSHGFTQSPSSRQDACAQGKVSDCGTIVWEPQSVEGPKGFPQAGPADGKICSAGLAQFAELDDPRGGQWPATNVSAGQDFTFTWKITAAHSTMSFRYFVTKDGWDPSQPLTRAALEPAPFVSQDLGGQRPPNTYTHTGKLPNKSGKHVILGVWDIADTGNAFYSCADVNFG</sequence>
<keyword evidence="1 3" id="KW-0732">Signal</keyword>